<dbReference type="GO" id="GO:0051287">
    <property type="term" value="F:NAD binding"/>
    <property type="evidence" value="ECO:0007669"/>
    <property type="project" value="UniProtKB-UniRule"/>
</dbReference>
<evidence type="ECO:0000256" key="2">
    <source>
        <dbReference type="ARBA" id="ARBA00007769"/>
    </source>
</evidence>
<sequence>MSPLGKYGGRHTITVLPGDGIGPEMVAHLQRVFRFANVPVDFEEVPLSSDLGDDTFESAIIAVKRNGVAIKGNIESRFNDPAFKSRNVELRRRLDLYANVLHCKSIPSVRSRHKDIDIVLIRENSEGEYSGLEHESVKGVVESIKIVTRRNIERIARFAFKYALLNNRKRVTCVHKANIQKLGDGLFLKVCREMAARDYPTLELDSMIVDNASMQLVSRPQQFDMMLMPNLYGNIISNIACGLVGGPGLVSGINLGSEYAVFETGTRNTGTELAGKDLANPTAFLCAGIDMLRYLNLHRYADLVSDALYKSLTEQGMHTRDIGGDKKSSEVIESIIENLHAKMEHFE</sequence>
<proteinExistence type="inferred from homology"/>
<gene>
    <name evidence="8" type="ORF">TCNE_LOCUS5341</name>
</gene>
<feature type="domain" description="Isopropylmalate dehydrogenase-like" evidence="7">
    <location>
        <begin position="12"/>
        <end position="335"/>
    </location>
</feature>
<dbReference type="WBParaSite" id="TCNE_0000534101-mRNA-1">
    <property type="protein sequence ID" value="TCNE_0000534101-mRNA-1"/>
    <property type="gene ID" value="TCNE_0000534101"/>
</dbReference>
<dbReference type="GO" id="GO:0006099">
    <property type="term" value="P:tricarboxylic acid cycle"/>
    <property type="evidence" value="ECO:0007669"/>
    <property type="project" value="UniProtKB-UniRule"/>
</dbReference>
<dbReference type="SMART" id="SM01329">
    <property type="entry name" value="Iso_dh"/>
    <property type="match status" value="1"/>
</dbReference>
<dbReference type="Pfam" id="PF00180">
    <property type="entry name" value="Iso_dh"/>
    <property type="match status" value="1"/>
</dbReference>
<dbReference type="Gene3D" id="3.40.718.10">
    <property type="entry name" value="Isopropylmalate Dehydrogenase"/>
    <property type="match status" value="1"/>
</dbReference>
<accession>A0A183UA21</accession>
<evidence type="ECO:0000313" key="9">
    <source>
        <dbReference type="Proteomes" id="UP000050794"/>
    </source>
</evidence>
<dbReference type="Proteomes" id="UP000050794">
    <property type="component" value="Unassembled WGS sequence"/>
</dbReference>
<evidence type="ECO:0000313" key="8">
    <source>
        <dbReference type="EMBL" id="VDM36436.1"/>
    </source>
</evidence>
<dbReference type="SUPFAM" id="SSF53659">
    <property type="entry name" value="Isocitrate/Isopropylmalate dehydrogenase-like"/>
    <property type="match status" value="1"/>
</dbReference>
<dbReference type="NCBIfam" id="TIGR00175">
    <property type="entry name" value="mito_nad_idh"/>
    <property type="match status" value="1"/>
</dbReference>
<dbReference type="GO" id="GO:0006102">
    <property type="term" value="P:isocitrate metabolic process"/>
    <property type="evidence" value="ECO:0007669"/>
    <property type="project" value="TreeGrafter"/>
</dbReference>
<organism evidence="9 10">
    <name type="scientific">Toxocara canis</name>
    <name type="common">Canine roundworm</name>
    <dbReference type="NCBI Taxonomy" id="6265"/>
    <lineage>
        <taxon>Eukaryota</taxon>
        <taxon>Metazoa</taxon>
        <taxon>Ecdysozoa</taxon>
        <taxon>Nematoda</taxon>
        <taxon>Chromadorea</taxon>
        <taxon>Rhabditida</taxon>
        <taxon>Spirurina</taxon>
        <taxon>Ascaridomorpha</taxon>
        <taxon>Ascaridoidea</taxon>
        <taxon>Toxocaridae</taxon>
        <taxon>Toxocara</taxon>
    </lineage>
</organism>
<dbReference type="InterPro" id="IPR019818">
    <property type="entry name" value="IsoCit/isopropylmalate_DH_CS"/>
</dbReference>
<evidence type="ECO:0000256" key="5">
    <source>
        <dbReference type="ARBA" id="ARBA00023128"/>
    </source>
</evidence>
<reference evidence="10" key="1">
    <citation type="submission" date="2016-06" db="UniProtKB">
        <authorList>
            <consortium name="WormBaseParasite"/>
        </authorList>
    </citation>
    <scope>IDENTIFICATION</scope>
</reference>
<evidence type="ECO:0000256" key="3">
    <source>
        <dbReference type="ARBA" id="ARBA00022532"/>
    </source>
</evidence>
<dbReference type="AlphaFoldDB" id="A0A183UA21"/>
<evidence type="ECO:0000256" key="6">
    <source>
        <dbReference type="RuleBase" id="RU361266"/>
    </source>
</evidence>
<dbReference type="EMBL" id="UYWY01019348">
    <property type="protein sequence ID" value="VDM36436.1"/>
    <property type="molecule type" value="Genomic_DNA"/>
</dbReference>
<dbReference type="FunFam" id="3.40.718.10:FF:000001">
    <property type="entry name" value="Isocitrate dehydrogenase [NAD] subunit, mitochondrial"/>
    <property type="match status" value="1"/>
</dbReference>
<evidence type="ECO:0000259" key="7">
    <source>
        <dbReference type="SMART" id="SM01329"/>
    </source>
</evidence>
<comment type="similarity">
    <text evidence="2 6">Belongs to the isocitrate and isopropylmalate dehydrogenases family.</text>
</comment>
<dbReference type="GO" id="GO:0016616">
    <property type="term" value="F:oxidoreductase activity, acting on the CH-OH group of donors, NAD or NADP as acceptor"/>
    <property type="evidence" value="ECO:0007669"/>
    <property type="project" value="InterPro"/>
</dbReference>
<dbReference type="GO" id="GO:0005739">
    <property type="term" value="C:mitochondrion"/>
    <property type="evidence" value="ECO:0007669"/>
    <property type="project" value="UniProtKB-SubCell"/>
</dbReference>
<comment type="subcellular location">
    <subcellularLocation>
        <location evidence="1 6">Mitochondrion</location>
    </subcellularLocation>
</comment>
<dbReference type="InterPro" id="IPR004434">
    <property type="entry name" value="Isocitrate_DH_NAD"/>
</dbReference>
<evidence type="ECO:0000256" key="1">
    <source>
        <dbReference type="ARBA" id="ARBA00004173"/>
    </source>
</evidence>
<name>A0A183UA21_TOXCA</name>
<dbReference type="PROSITE" id="PS00470">
    <property type="entry name" value="IDH_IMDH"/>
    <property type="match status" value="1"/>
</dbReference>
<dbReference type="PANTHER" id="PTHR11835">
    <property type="entry name" value="DECARBOXYLATING DEHYDROGENASES-ISOCITRATE, ISOPROPYLMALATE, TARTRATE"/>
    <property type="match status" value="1"/>
</dbReference>
<dbReference type="PANTHER" id="PTHR11835:SF60">
    <property type="entry name" value="ISOCITRATE DEHYDROGENASE [NAD] SUBUNIT, MITOCHONDRIAL"/>
    <property type="match status" value="1"/>
</dbReference>
<keyword evidence="4 6" id="KW-0809">Transit peptide</keyword>
<keyword evidence="5 6" id="KW-0496">Mitochondrion</keyword>
<keyword evidence="9" id="KW-1185">Reference proteome</keyword>
<reference evidence="8 9" key="2">
    <citation type="submission" date="2018-11" db="EMBL/GenBank/DDBJ databases">
        <authorList>
            <consortium name="Pathogen Informatics"/>
        </authorList>
    </citation>
    <scope>NUCLEOTIDE SEQUENCE [LARGE SCALE GENOMIC DNA]</scope>
</reference>
<dbReference type="InterPro" id="IPR024084">
    <property type="entry name" value="IsoPropMal-DH-like_dom"/>
</dbReference>
<evidence type="ECO:0000313" key="10">
    <source>
        <dbReference type="WBParaSite" id="TCNE_0000534101-mRNA-1"/>
    </source>
</evidence>
<keyword evidence="3 6" id="KW-0816">Tricarboxylic acid cycle</keyword>
<evidence type="ECO:0000256" key="4">
    <source>
        <dbReference type="ARBA" id="ARBA00022946"/>
    </source>
</evidence>
<dbReference type="GO" id="GO:0000287">
    <property type="term" value="F:magnesium ion binding"/>
    <property type="evidence" value="ECO:0007669"/>
    <property type="project" value="UniProtKB-UniRule"/>
</dbReference>
<protein>
    <recommendedName>
        <fullName evidence="6">Isocitrate dehydrogenase [NAD] subunit, mitochondrial</fullName>
    </recommendedName>
</protein>